<evidence type="ECO:0000313" key="1">
    <source>
        <dbReference type="EMBL" id="KRK46663.1"/>
    </source>
</evidence>
<dbReference type="RefSeq" id="WP_057973603.1">
    <property type="nucleotide sequence ID" value="NZ_AZDI01000001.1"/>
</dbReference>
<comment type="caution">
    <text evidence="1">The sequence shown here is derived from an EMBL/GenBank/DDBJ whole genome shotgun (WGS) entry which is preliminary data.</text>
</comment>
<accession>A0A0R1HVA0</accession>
<dbReference type="InterPro" id="IPR021380">
    <property type="entry name" value="DUF3013"/>
</dbReference>
<gene>
    <name evidence="1" type="ORF">FC66_GL000287</name>
</gene>
<dbReference type="PATRIC" id="fig|1423719.4.peg.289"/>
<organism evidence="1 2">
    <name type="scientific">Dellaglioa algida DSM 15638</name>
    <dbReference type="NCBI Taxonomy" id="1423719"/>
    <lineage>
        <taxon>Bacteria</taxon>
        <taxon>Bacillati</taxon>
        <taxon>Bacillota</taxon>
        <taxon>Bacilli</taxon>
        <taxon>Lactobacillales</taxon>
        <taxon>Lactobacillaceae</taxon>
        <taxon>Dellaglioa</taxon>
    </lineage>
</organism>
<dbReference type="EMBL" id="AZDI01000001">
    <property type="protein sequence ID" value="KRK46663.1"/>
    <property type="molecule type" value="Genomic_DNA"/>
</dbReference>
<evidence type="ECO:0000313" key="2">
    <source>
        <dbReference type="Proteomes" id="UP000051450"/>
    </source>
</evidence>
<keyword evidence="2" id="KW-1185">Reference proteome</keyword>
<evidence type="ECO:0008006" key="3">
    <source>
        <dbReference type="Google" id="ProtNLM"/>
    </source>
</evidence>
<proteinExistence type="predicted"/>
<dbReference type="STRING" id="1423719.FC66_GL000287"/>
<reference evidence="1 2" key="1">
    <citation type="journal article" date="2015" name="Genome Announc.">
        <title>Expanding the biotechnology potential of lactobacilli through comparative genomics of 213 strains and associated genera.</title>
        <authorList>
            <person name="Sun Z."/>
            <person name="Harris H.M."/>
            <person name="McCann A."/>
            <person name="Guo C."/>
            <person name="Argimon S."/>
            <person name="Zhang W."/>
            <person name="Yang X."/>
            <person name="Jeffery I.B."/>
            <person name="Cooney J.C."/>
            <person name="Kagawa T.F."/>
            <person name="Liu W."/>
            <person name="Song Y."/>
            <person name="Salvetti E."/>
            <person name="Wrobel A."/>
            <person name="Rasinkangas P."/>
            <person name="Parkhill J."/>
            <person name="Rea M.C."/>
            <person name="O'Sullivan O."/>
            <person name="Ritari J."/>
            <person name="Douillard F.P."/>
            <person name="Paul Ross R."/>
            <person name="Yang R."/>
            <person name="Briner A.E."/>
            <person name="Felis G.E."/>
            <person name="de Vos W.M."/>
            <person name="Barrangou R."/>
            <person name="Klaenhammer T.R."/>
            <person name="Caufield P.W."/>
            <person name="Cui Y."/>
            <person name="Zhang H."/>
            <person name="O'Toole P.W."/>
        </authorList>
    </citation>
    <scope>NUCLEOTIDE SEQUENCE [LARGE SCALE GENOMIC DNA]</scope>
    <source>
        <strain evidence="1 2">DSM 15638</strain>
    </source>
</reference>
<dbReference type="AlphaFoldDB" id="A0A0R1HVA0"/>
<name>A0A0R1HVA0_9LACO</name>
<dbReference type="Proteomes" id="UP000051450">
    <property type="component" value="Unassembled WGS sequence"/>
</dbReference>
<dbReference type="Gene3D" id="3.40.50.11250">
    <property type="entry name" value="Protein of unknown function DUF3013"/>
    <property type="match status" value="1"/>
</dbReference>
<sequence>MAQETLLDYLKKELPKIDFDGDIELEWQKKDHTFTVDLTFYAENKSQQAILDIEGINSELPIISFGDAILLYDVERFDPKEVEKDYLVTLPFDGKAGWEHSEGAAFINYLQVVLDNGQSDLLDFLNDDDAEFFELGWSASDFEKIQKAQSTQKSMRLVYPKF</sequence>
<dbReference type="Pfam" id="PF11217">
    <property type="entry name" value="DUF3013"/>
    <property type="match status" value="1"/>
</dbReference>
<protein>
    <recommendedName>
        <fullName evidence="3">DUF3013 family protein</fullName>
    </recommendedName>
</protein>
<dbReference type="OrthoDB" id="2165293at2"/>